<dbReference type="EMBL" id="CP003614">
    <property type="protein sequence ID" value="AFZ08126.1"/>
    <property type="molecule type" value="Genomic_DNA"/>
</dbReference>
<keyword evidence="2 4" id="KW-0808">Transferase</keyword>
<dbReference type="AlphaFoldDB" id="K9VJL0"/>
<dbReference type="EC" id="2.1.1.104" evidence="4"/>
<dbReference type="STRING" id="179408.Osc7112_3783"/>
<dbReference type="GO" id="GO:0042409">
    <property type="term" value="F:caffeoyl-CoA O-methyltransferase activity"/>
    <property type="evidence" value="ECO:0007669"/>
    <property type="project" value="UniProtKB-EC"/>
</dbReference>
<name>K9VJL0_9CYAN</name>
<reference evidence="4 5" key="1">
    <citation type="submission" date="2012-05" db="EMBL/GenBank/DDBJ databases">
        <title>Finished chromosome of genome of Oscillatoria sp. PCC 7112.</title>
        <authorList>
            <consortium name="US DOE Joint Genome Institute"/>
            <person name="Gugger M."/>
            <person name="Coursin T."/>
            <person name="Rippka R."/>
            <person name="Tandeau De Marsac N."/>
            <person name="Huntemann M."/>
            <person name="Wei C.-L."/>
            <person name="Han J."/>
            <person name="Detter J.C."/>
            <person name="Han C."/>
            <person name="Tapia R."/>
            <person name="Davenport K."/>
            <person name="Daligault H."/>
            <person name="Erkkila T."/>
            <person name="Gu W."/>
            <person name="Munk A.C.C."/>
            <person name="Teshima H."/>
            <person name="Xu Y."/>
            <person name="Chain P."/>
            <person name="Chen A."/>
            <person name="Krypides N."/>
            <person name="Mavromatis K."/>
            <person name="Markowitz V."/>
            <person name="Szeto E."/>
            <person name="Ivanova N."/>
            <person name="Mikhailova N."/>
            <person name="Ovchinnikova G."/>
            <person name="Pagani I."/>
            <person name="Pati A."/>
            <person name="Goodwin L."/>
            <person name="Peters L."/>
            <person name="Pitluck S."/>
            <person name="Woyke T."/>
            <person name="Kerfeld C."/>
        </authorList>
    </citation>
    <scope>NUCLEOTIDE SEQUENCE [LARGE SCALE GENOMIC DNA]</scope>
    <source>
        <strain evidence="4 5">PCC 7112</strain>
    </source>
</reference>
<sequence>MTVRPVTPVGILAAKLESLVSQVEKIDNLDRAFKAQLQQAYELANGLDPYLNLCTTPESPALAALVKRTQSEDWSKRFSDGETVRHLEQEMLSGHVEGQMLKFLVHLTKAQRVLEIGMFTGYSALAMAEALPVDGVVVACEVDAYVAEFAQKCFDESTAGHKISVKVAPALETMKQLAQDGEVFDLVFIDADKAGYTDYLNLLLTTGLLAPNGLICADNTLMQGQPYLSGTATENGVAIAKFNQALADDPRVEQVLVPLRDGLTLIRRV</sequence>
<dbReference type="GO" id="GO:0032259">
    <property type="term" value="P:methylation"/>
    <property type="evidence" value="ECO:0007669"/>
    <property type="project" value="UniProtKB-KW"/>
</dbReference>
<dbReference type="CDD" id="cd02440">
    <property type="entry name" value="AdoMet_MTases"/>
    <property type="match status" value="1"/>
</dbReference>
<protein>
    <submittedName>
        <fullName evidence="4">Caffeoyl-CoA O-methyltransferase</fullName>
        <ecNumber evidence="4">2.1.1.104</ecNumber>
    </submittedName>
</protein>
<evidence type="ECO:0000313" key="4">
    <source>
        <dbReference type="EMBL" id="AFZ08126.1"/>
    </source>
</evidence>
<gene>
    <name evidence="4" type="ORF">Osc7112_3783</name>
</gene>
<dbReference type="RefSeq" id="WP_015177380.1">
    <property type="nucleotide sequence ID" value="NC_019729.1"/>
</dbReference>
<keyword evidence="5" id="KW-1185">Reference proteome</keyword>
<dbReference type="KEGG" id="oni:Osc7112_3783"/>
<proteinExistence type="predicted"/>
<dbReference type="Proteomes" id="UP000010478">
    <property type="component" value="Chromosome"/>
</dbReference>
<dbReference type="PATRIC" id="fig|179408.3.peg.4662"/>
<organism evidence="4 5">
    <name type="scientific">Phormidium nigroviride PCC 7112</name>
    <dbReference type="NCBI Taxonomy" id="179408"/>
    <lineage>
        <taxon>Bacteria</taxon>
        <taxon>Bacillati</taxon>
        <taxon>Cyanobacteriota</taxon>
        <taxon>Cyanophyceae</taxon>
        <taxon>Oscillatoriophycideae</taxon>
        <taxon>Oscillatoriales</taxon>
        <taxon>Oscillatoriaceae</taxon>
        <taxon>Phormidium</taxon>
    </lineage>
</organism>
<evidence type="ECO:0000256" key="1">
    <source>
        <dbReference type="ARBA" id="ARBA00022603"/>
    </source>
</evidence>
<evidence type="ECO:0000313" key="5">
    <source>
        <dbReference type="Proteomes" id="UP000010478"/>
    </source>
</evidence>
<dbReference type="HOGENOM" id="CLU_067676_1_2_3"/>
<dbReference type="PROSITE" id="PS51682">
    <property type="entry name" value="SAM_OMT_I"/>
    <property type="match status" value="1"/>
</dbReference>
<dbReference type="PANTHER" id="PTHR10509:SF14">
    <property type="entry name" value="CAFFEOYL-COA O-METHYLTRANSFERASE 3-RELATED"/>
    <property type="match status" value="1"/>
</dbReference>
<dbReference type="InterPro" id="IPR029063">
    <property type="entry name" value="SAM-dependent_MTases_sf"/>
</dbReference>
<dbReference type="Pfam" id="PF01596">
    <property type="entry name" value="Methyltransf_3"/>
    <property type="match status" value="1"/>
</dbReference>
<accession>K9VJL0</accession>
<keyword evidence="1 4" id="KW-0489">Methyltransferase</keyword>
<dbReference type="eggNOG" id="COG4122">
    <property type="taxonomic scope" value="Bacteria"/>
</dbReference>
<dbReference type="InterPro" id="IPR050362">
    <property type="entry name" value="Cation-dep_OMT"/>
</dbReference>
<dbReference type="PANTHER" id="PTHR10509">
    <property type="entry name" value="O-METHYLTRANSFERASE-RELATED"/>
    <property type="match status" value="1"/>
</dbReference>
<evidence type="ECO:0000256" key="2">
    <source>
        <dbReference type="ARBA" id="ARBA00022679"/>
    </source>
</evidence>
<evidence type="ECO:0000256" key="3">
    <source>
        <dbReference type="ARBA" id="ARBA00022691"/>
    </source>
</evidence>
<dbReference type="SUPFAM" id="SSF53335">
    <property type="entry name" value="S-adenosyl-L-methionine-dependent methyltransferases"/>
    <property type="match status" value="1"/>
</dbReference>
<dbReference type="Gene3D" id="3.40.50.150">
    <property type="entry name" value="Vaccinia Virus protein VP39"/>
    <property type="match status" value="1"/>
</dbReference>
<keyword evidence="3" id="KW-0949">S-adenosyl-L-methionine</keyword>
<dbReference type="InterPro" id="IPR002935">
    <property type="entry name" value="SAM_O-MeTrfase"/>
</dbReference>